<dbReference type="GO" id="GO:0046872">
    <property type="term" value="F:metal ion binding"/>
    <property type="evidence" value="ECO:0007669"/>
    <property type="project" value="UniProtKB-KW"/>
</dbReference>
<comment type="cofactor">
    <cofactor evidence="1">
        <name>Mg(2+)</name>
        <dbReference type="ChEBI" id="CHEBI:18420"/>
    </cofactor>
</comment>
<dbReference type="GO" id="GO:0019677">
    <property type="term" value="P:NAD+ catabolic process"/>
    <property type="evidence" value="ECO:0007669"/>
    <property type="project" value="TreeGrafter"/>
</dbReference>
<dbReference type="GO" id="GO:0035529">
    <property type="term" value="F:NADH pyrophosphatase activity"/>
    <property type="evidence" value="ECO:0007669"/>
    <property type="project" value="TreeGrafter"/>
</dbReference>
<keyword evidence="5" id="KW-0479">Metal-binding</keyword>
<organism evidence="11">
    <name type="scientific">Schaalia odontolytica</name>
    <dbReference type="NCBI Taxonomy" id="1660"/>
    <lineage>
        <taxon>Bacteria</taxon>
        <taxon>Bacillati</taxon>
        <taxon>Actinomycetota</taxon>
        <taxon>Actinomycetes</taxon>
        <taxon>Actinomycetales</taxon>
        <taxon>Actinomycetaceae</taxon>
        <taxon>Schaalia</taxon>
    </lineage>
</organism>
<keyword evidence="7" id="KW-0460">Magnesium</keyword>
<dbReference type="InterPro" id="IPR000086">
    <property type="entry name" value="NUDIX_hydrolase_dom"/>
</dbReference>
<name>A0A6N2SX26_9ACTO</name>
<dbReference type="Gene3D" id="3.90.79.10">
    <property type="entry name" value="Nucleoside Triphosphate Pyrophosphohydrolase"/>
    <property type="match status" value="1"/>
</dbReference>
<evidence type="ECO:0000256" key="8">
    <source>
        <dbReference type="ARBA" id="ARBA00023027"/>
    </source>
</evidence>
<comment type="cofactor">
    <cofactor evidence="2">
        <name>Zn(2+)</name>
        <dbReference type="ChEBI" id="CHEBI:29105"/>
    </cofactor>
</comment>
<dbReference type="PROSITE" id="PS51462">
    <property type="entry name" value="NUDIX"/>
    <property type="match status" value="1"/>
</dbReference>
<evidence type="ECO:0000259" key="10">
    <source>
        <dbReference type="PROSITE" id="PS51462"/>
    </source>
</evidence>
<keyword evidence="6 11" id="KW-0378">Hydrolase</keyword>
<dbReference type="EC" id="3.6.1.22" evidence="4"/>
<evidence type="ECO:0000256" key="4">
    <source>
        <dbReference type="ARBA" id="ARBA00012381"/>
    </source>
</evidence>
<dbReference type="InterPro" id="IPR049734">
    <property type="entry name" value="NudC-like_C"/>
</dbReference>
<evidence type="ECO:0000313" key="11">
    <source>
        <dbReference type="EMBL" id="VYS97676.1"/>
    </source>
</evidence>
<dbReference type="PANTHER" id="PTHR42904:SF6">
    <property type="entry name" value="NAD-CAPPED RNA HYDROLASE NUDT12"/>
    <property type="match status" value="1"/>
</dbReference>
<evidence type="ECO:0000256" key="5">
    <source>
        <dbReference type="ARBA" id="ARBA00022723"/>
    </source>
</evidence>
<dbReference type="InterPro" id="IPR050241">
    <property type="entry name" value="NAD-cap_RNA_hydrolase_NudC"/>
</dbReference>
<reference evidence="11" key="1">
    <citation type="submission" date="2019-11" db="EMBL/GenBank/DDBJ databases">
        <authorList>
            <person name="Feng L."/>
        </authorList>
    </citation>
    <scope>NUCLEOTIDE SEQUENCE</scope>
    <source>
        <strain evidence="11">AodontolyticusLFYP35</strain>
    </source>
</reference>
<dbReference type="Pfam" id="PF00293">
    <property type="entry name" value="NUDIX"/>
    <property type="match status" value="1"/>
</dbReference>
<dbReference type="EMBL" id="CACRSM010000002">
    <property type="protein sequence ID" value="VYS97676.1"/>
    <property type="molecule type" value="Genomic_DNA"/>
</dbReference>
<evidence type="ECO:0000256" key="2">
    <source>
        <dbReference type="ARBA" id="ARBA00001947"/>
    </source>
</evidence>
<keyword evidence="8" id="KW-0520">NAD</keyword>
<dbReference type="CDD" id="cd03429">
    <property type="entry name" value="NUDIX_NADH_pyrophosphatase_Nudt13"/>
    <property type="match status" value="1"/>
</dbReference>
<dbReference type="NCBIfam" id="NF001299">
    <property type="entry name" value="PRK00241.1"/>
    <property type="match status" value="1"/>
</dbReference>
<dbReference type="InterPro" id="IPR015797">
    <property type="entry name" value="NUDIX_hydrolase-like_dom_sf"/>
</dbReference>
<evidence type="ECO:0000256" key="7">
    <source>
        <dbReference type="ARBA" id="ARBA00022842"/>
    </source>
</evidence>
<gene>
    <name evidence="11" type="primary">nudC</name>
    <name evidence="11" type="ORF">AOLFYP35_01064</name>
</gene>
<dbReference type="GO" id="GO:0006742">
    <property type="term" value="P:NADP+ catabolic process"/>
    <property type="evidence" value="ECO:0007669"/>
    <property type="project" value="TreeGrafter"/>
</dbReference>
<evidence type="ECO:0000256" key="1">
    <source>
        <dbReference type="ARBA" id="ARBA00001946"/>
    </source>
</evidence>
<dbReference type="PANTHER" id="PTHR42904">
    <property type="entry name" value="NUDIX HYDROLASE, NUDC SUBFAMILY"/>
    <property type="match status" value="1"/>
</dbReference>
<evidence type="ECO:0000256" key="9">
    <source>
        <dbReference type="ARBA" id="ARBA00023679"/>
    </source>
</evidence>
<dbReference type="GO" id="GO:0005829">
    <property type="term" value="C:cytosol"/>
    <property type="evidence" value="ECO:0007669"/>
    <property type="project" value="TreeGrafter"/>
</dbReference>
<dbReference type="SUPFAM" id="SSF55811">
    <property type="entry name" value="Nudix"/>
    <property type="match status" value="1"/>
</dbReference>
<comment type="catalytic activity">
    <reaction evidence="9">
        <text>a 5'-end NAD(+)-phospho-ribonucleoside in mRNA + H2O = a 5'-end phospho-adenosine-phospho-ribonucleoside in mRNA + beta-nicotinamide D-ribonucleotide + 2 H(+)</text>
        <dbReference type="Rhea" id="RHEA:60876"/>
        <dbReference type="Rhea" id="RHEA-COMP:15698"/>
        <dbReference type="Rhea" id="RHEA-COMP:15719"/>
        <dbReference type="ChEBI" id="CHEBI:14649"/>
        <dbReference type="ChEBI" id="CHEBI:15377"/>
        <dbReference type="ChEBI" id="CHEBI:15378"/>
        <dbReference type="ChEBI" id="CHEBI:144029"/>
        <dbReference type="ChEBI" id="CHEBI:144051"/>
    </reaction>
    <physiologicalReaction direction="left-to-right" evidence="9">
        <dbReference type="Rhea" id="RHEA:60877"/>
    </physiologicalReaction>
</comment>
<accession>A0A6N2SX26</accession>
<evidence type="ECO:0000256" key="3">
    <source>
        <dbReference type="ARBA" id="ARBA00009595"/>
    </source>
</evidence>
<feature type="domain" description="Nudix hydrolase" evidence="10">
    <location>
        <begin position="203"/>
        <end position="328"/>
    </location>
</feature>
<evidence type="ECO:0000256" key="6">
    <source>
        <dbReference type="ARBA" id="ARBA00022801"/>
    </source>
</evidence>
<proteinExistence type="inferred from homology"/>
<dbReference type="AlphaFoldDB" id="A0A6N2SX26"/>
<protein>
    <recommendedName>
        <fullName evidence="4">NAD(+) diphosphatase</fullName>
        <ecNumber evidence="4">3.6.1.22</ecNumber>
    </recommendedName>
</protein>
<sequence length="344" mass="37756">MTEAKDSYGYIMPHFDTVTGLPFANEQLYFPHELSAWAPRITLKGGYEAVCASLAPHARSLRVLTMTTQGMVALTSDGSTPLRAADIGPAVEETESVLFGGVDSSGVARFIAILDSQEDWGALVEGTHAPAATSVAPADPQWLSLRYEAALLEAADCSSCARALALLRWHERTRYCPRCGGELQHENGGETQRCVQCDRLEYPRQDPAVIVAITDEEDRLLLAHNRSWKPRFMSLIAGFVEAGEAPEHAVVREAKEEASLDVEEVRYVATQPWPFPRSVMIGFTGKVSGTPDPSPDMEEVDAMKWMTRAELIDAVNSGELEIPTHTAIARMMIDTWLHAEDDAL</sequence>
<comment type="similarity">
    <text evidence="3">Belongs to the Nudix hydrolase family. NudC subfamily.</text>
</comment>
<dbReference type="Gene3D" id="3.90.79.20">
    <property type="match status" value="1"/>
</dbReference>